<evidence type="ECO:0000256" key="5">
    <source>
        <dbReference type="ARBA" id="ARBA00023229"/>
    </source>
</evidence>
<dbReference type="PROSITE" id="PS00723">
    <property type="entry name" value="POLYPRENYL_SYNTHASE_1"/>
    <property type="match status" value="1"/>
</dbReference>
<dbReference type="RefSeq" id="XP_024692489.1">
    <property type="nucleotide sequence ID" value="XM_024838202.1"/>
</dbReference>
<dbReference type="Proteomes" id="UP000234254">
    <property type="component" value="Unassembled WGS sequence"/>
</dbReference>
<keyword evidence="4" id="KW-0460">Magnesium</keyword>
<dbReference type="GO" id="GO:0016829">
    <property type="term" value="F:lyase activity"/>
    <property type="evidence" value="ECO:0007669"/>
    <property type="project" value="UniProtKB-KW"/>
</dbReference>
<keyword evidence="12" id="KW-1185">Reference proteome</keyword>
<proteinExistence type="inferred from homology"/>
<dbReference type="GO" id="GO:0004659">
    <property type="term" value="F:prenyltransferase activity"/>
    <property type="evidence" value="ECO:0007669"/>
    <property type="project" value="InterPro"/>
</dbReference>
<dbReference type="InterPro" id="IPR033749">
    <property type="entry name" value="Polyprenyl_synt_CS"/>
</dbReference>
<evidence type="ECO:0000313" key="11">
    <source>
        <dbReference type="EMBL" id="PKY03895.1"/>
    </source>
</evidence>
<dbReference type="SUPFAM" id="SSF48576">
    <property type="entry name" value="Terpenoid synthases"/>
    <property type="match status" value="1"/>
</dbReference>
<dbReference type="GO" id="GO:0043386">
    <property type="term" value="P:mycotoxin biosynthetic process"/>
    <property type="evidence" value="ECO:0007669"/>
    <property type="project" value="UniProtKB-ARBA"/>
</dbReference>
<evidence type="ECO:0000256" key="3">
    <source>
        <dbReference type="ARBA" id="ARBA00022723"/>
    </source>
</evidence>
<comment type="similarity">
    <text evidence="8">In the C-terminal section; belongs to the FPP/GGPP synthase family.</text>
</comment>
<keyword evidence="2 10" id="KW-0808">Transferase</keyword>
<evidence type="ECO:0000256" key="4">
    <source>
        <dbReference type="ARBA" id="ARBA00022842"/>
    </source>
</evidence>
<evidence type="ECO:0000256" key="7">
    <source>
        <dbReference type="ARBA" id="ARBA00023268"/>
    </source>
</evidence>
<evidence type="ECO:0000256" key="9">
    <source>
        <dbReference type="ARBA" id="ARBA00038372"/>
    </source>
</evidence>
<comment type="similarity">
    <text evidence="10">Belongs to the FPP/GGPP synthase family.</text>
</comment>
<dbReference type="AlphaFoldDB" id="A0A2I1D1Z7"/>
<dbReference type="PANTHER" id="PTHR12001:SF72">
    <property type="entry name" value="THIJ_PFPI FAMILY PROTEIN (AFU_ORTHOLOGUE AFUA_3G01210)-RELATED"/>
    <property type="match status" value="1"/>
</dbReference>
<keyword evidence="6" id="KW-0456">Lyase</keyword>
<keyword evidence="5" id="KW-0414">Isoprene biosynthesis</keyword>
<evidence type="ECO:0000313" key="12">
    <source>
        <dbReference type="Proteomes" id="UP000234254"/>
    </source>
</evidence>
<sequence length="266" mass="30522">MLIDAFNLWLYVPQGPPKTIEGLVQLLHNASLILDDIEDNSELRRGQPAAHLVYGTPQATNSATFMFVQAIQEARRLRIPQSMDVILEHAERLHLGQSWDLYWRFHNQCSSESEYMGMVDDKTGAMFQMLVGILQAESPACPSLDLTILTVLLGRFFQVRDDYMNLRSSDYTEQKGFCEELDEGKYSFLIVHLIHECPDAKSSVTSLFQQRQEKLSRENKEFILDLLKKAGTFKATLNYLKQTEAHIEEEIERLEELGGQPNPLLR</sequence>
<dbReference type="InterPro" id="IPR008949">
    <property type="entry name" value="Isoprenoid_synthase_dom_sf"/>
</dbReference>
<protein>
    <submittedName>
        <fullName evidence="11">Terpenoid synthase</fullName>
    </submittedName>
</protein>
<evidence type="ECO:0000256" key="1">
    <source>
        <dbReference type="ARBA" id="ARBA00004721"/>
    </source>
</evidence>
<dbReference type="GO" id="GO:0046872">
    <property type="term" value="F:metal ion binding"/>
    <property type="evidence" value="ECO:0007669"/>
    <property type="project" value="UniProtKB-KW"/>
</dbReference>
<comment type="pathway">
    <text evidence="1">Secondary metabolite biosynthesis; terpenoid biosynthesis.</text>
</comment>
<dbReference type="OrthoDB" id="6921389at2759"/>
<dbReference type="VEuPathDB" id="FungiDB:P168DRAFT_297753"/>
<keyword evidence="3" id="KW-0479">Metal-binding</keyword>
<comment type="similarity">
    <text evidence="9">In the N-terminal section; belongs to the terpene synthase family.</text>
</comment>
<dbReference type="Pfam" id="PF00348">
    <property type="entry name" value="polyprenyl_synt"/>
    <property type="match status" value="1"/>
</dbReference>
<gene>
    <name evidence="11" type="ORF">P168DRAFT_297753</name>
</gene>
<evidence type="ECO:0000256" key="6">
    <source>
        <dbReference type="ARBA" id="ARBA00023239"/>
    </source>
</evidence>
<dbReference type="GO" id="GO:0008299">
    <property type="term" value="P:isoprenoid biosynthetic process"/>
    <property type="evidence" value="ECO:0007669"/>
    <property type="project" value="UniProtKB-KW"/>
</dbReference>
<comment type="caution">
    <text evidence="11">The sequence shown here is derived from an EMBL/GenBank/DDBJ whole genome shotgun (WGS) entry which is preliminary data.</text>
</comment>
<dbReference type="EMBL" id="MSFM01000007">
    <property type="protein sequence ID" value="PKY03895.1"/>
    <property type="molecule type" value="Genomic_DNA"/>
</dbReference>
<keyword evidence="7" id="KW-0511">Multifunctional enzyme</keyword>
<evidence type="ECO:0000256" key="10">
    <source>
        <dbReference type="RuleBase" id="RU004466"/>
    </source>
</evidence>
<accession>A0A2I1D1Z7</accession>
<evidence type="ECO:0000256" key="2">
    <source>
        <dbReference type="ARBA" id="ARBA00022679"/>
    </source>
</evidence>
<dbReference type="PANTHER" id="PTHR12001">
    <property type="entry name" value="GERANYLGERANYL PYROPHOSPHATE SYNTHASE"/>
    <property type="match status" value="1"/>
</dbReference>
<evidence type="ECO:0000256" key="8">
    <source>
        <dbReference type="ARBA" id="ARBA00038363"/>
    </source>
</evidence>
<dbReference type="Gene3D" id="1.10.600.10">
    <property type="entry name" value="Farnesyl Diphosphate Synthase"/>
    <property type="match status" value="1"/>
</dbReference>
<dbReference type="GO" id="GO:0046165">
    <property type="term" value="P:alcohol biosynthetic process"/>
    <property type="evidence" value="ECO:0007669"/>
    <property type="project" value="UniProtKB-ARBA"/>
</dbReference>
<dbReference type="SFLD" id="SFLDS00005">
    <property type="entry name" value="Isoprenoid_Synthase_Type_I"/>
    <property type="match status" value="1"/>
</dbReference>
<dbReference type="PROSITE" id="PS00444">
    <property type="entry name" value="POLYPRENYL_SYNTHASE_2"/>
    <property type="match status" value="1"/>
</dbReference>
<name>A0A2I1D1Z7_ASPC2</name>
<dbReference type="GeneID" id="36545726"/>
<dbReference type="InterPro" id="IPR000092">
    <property type="entry name" value="Polyprenyl_synt"/>
</dbReference>
<reference evidence="11" key="1">
    <citation type="submission" date="2016-12" db="EMBL/GenBank/DDBJ databases">
        <title>The genomes of Aspergillus section Nigri reveals drivers in fungal speciation.</title>
        <authorList>
            <consortium name="DOE Joint Genome Institute"/>
            <person name="Vesth T.C."/>
            <person name="Nybo J."/>
            <person name="Theobald S."/>
            <person name="Brandl J."/>
            <person name="Frisvad J.C."/>
            <person name="Nielsen K.F."/>
            <person name="Lyhne E.K."/>
            <person name="Kogle M.E."/>
            <person name="Kuo A."/>
            <person name="Riley R."/>
            <person name="Clum A."/>
            <person name="Nolan M."/>
            <person name="Lipzen A."/>
            <person name="Salamov A."/>
            <person name="Henrissat B."/>
            <person name="Wiebenga A."/>
            <person name="De vries R.P."/>
            <person name="Grigoriev I.V."/>
            <person name="Mortensen U.H."/>
            <person name="Andersen M.R."/>
            <person name="Baker S.E."/>
        </authorList>
    </citation>
    <scope>NUCLEOTIDE SEQUENCE</scope>
    <source>
        <strain evidence="11">IBT 28561</strain>
    </source>
</reference>
<organism evidence="11 12">
    <name type="scientific">Aspergillus campestris (strain IBT 28561)</name>
    <dbReference type="NCBI Taxonomy" id="1392248"/>
    <lineage>
        <taxon>Eukaryota</taxon>
        <taxon>Fungi</taxon>
        <taxon>Dikarya</taxon>
        <taxon>Ascomycota</taxon>
        <taxon>Pezizomycotina</taxon>
        <taxon>Eurotiomycetes</taxon>
        <taxon>Eurotiomycetidae</taxon>
        <taxon>Eurotiales</taxon>
        <taxon>Aspergillaceae</taxon>
        <taxon>Aspergillus</taxon>
        <taxon>Aspergillus subgen. Circumdati</taxon>
    </lineage>
</organism>